<dbReference type="GO" id="GO:0005829">
    <property type="term" value="C:cytosol"/>
    <property type="evidence" value="ECO:0007669"/>
    <property type="project" value="TreeGrafter"/>
</dbReference>
<feature type="region of interest" description="Disordered" evidence="3">
    <location>
        <begin position="1"/>
        <end position="21"/>
    </location>
</feature>
<dbReference type="GO" id="GO:0009244">
    <property type="term" value="P:lipopolysaccharide core region biosynthetic process"/>
    <property type="evidence" value="ECO:0007669"/>
    <property type="project" value="TreeGrafter"/>
</dbReference>
<keyword evidence="5" id="KW-1185">Reference proteome</keyword>
<reference evidence="4 5" key="1">
    <citation type="submission" date="2019-06" db="EMBL/GenBank/DDBJ databases">
        <title>A complete genome sequence for Luteibacter pinisoli MAH-14.</title>
        <authorList>
            <person name="Baltrus D.A."/>
        </authorList>
    </citation>
    <scope>NUCLEOTIDE SEQUENCE [LARGE SCALE GENOMIC DNA]</scope>
    <source>
        <strain evidence="4 5">MAH-14</strain>
    </source>
</reference>
<name>A0A4Y5Z1F2_9GAMM</name>
<proteinExistence type="predicted"/>
<dbReference type="SUPFAM" id="SSF53756">
    <property type="entry name" value="UDP-Glycosyltransferase/glycogen phosphorylase"/>
    <property type="match status" value="1"/>
</dbReference>
<dbReference type="AlphaFoldDB" id="A0A4Y5Z1F2"/>
<gene>
    <name evidence="4" type="ORF">FIV34_07425</name>
</gene>
<dbReference type="Proteomes" id="UP000316093">
    <property type="component" value="Chromosome"/>
</dbReference>
<dbReference type="Gene3D" id="3.40.50.2000">
    <property type="entry name" value="Glycogen Phosphorylase B"/>
    <property type="match status" value="2"/>
</dbReference>
<protein>
    <submittedName>
        <fullName evidence="4">Glycosyltransferase family 9 protein</fullName>
    </submittedName>
</protein>
<dbReference type="CDD" id="cd03789">
    <property type="entry name" value="GT9_LPS_heptosyltransferase"/>
    <property type="match status" value="1"/>
</dbReference>
<evidence type="ECO:0000313" key="4">
    <source>
        <dbReference type="EMBL" id="QDE39041.1"/>
    </source>
</evidence>
<sequence>MRMSSIVAAQRTTASTDAKRAPMHGRLQAFRRRAVAWLVRRALPGASNRVPPGELPRAGIQRILVCRPNHRLGNTLMVTPLLAELEARFPGAEVDVLGSGGATRGVFAGYASIGEFFLLERRALRHPIATVNTLRRLRSKRYDLVIDAASGSSSGRLAAGMAQARFQVSVEGTPDAPVHFAARPVHALRVALGDTSGVTPPLDLRLSDAERAKGAERLARVLNAAQGSDAPVMAIFPNATGAKRQDTAWWQAFLGALFARIGERRVVELVAADGISRLDNAYPTYFTSDPRKLAAFIDAAGSYISADCGVMHLAAATQATTIGLFSRTDPKRYAPYGHGNAGVTCEDGCPERTAARVAALLGG</sequence>
<evidence type="ECO:0000256" key="1">
    <source>
        <dbReference type="ARBA" id="ARBA00022676"/>
    </source>
</evidence>
<dbReference type="InterPro" id="IPR051199">
    <property type="entry name" value="LPS_LOS_Heptosyltrfase"/>
</dbReference>
<keyword evidence="1" id="KW-0328">Glycosyltransferase</keyword>
<dbReference type="Pfam" id="PF01075">
    <property type="entry name" value="Glyco_transf_9"/>
    <property type="match status" value="1"/>
</dbReference>
<keyword evidence="2 4" id="KW-0808">Transferase</keyword>
<dbReference type="KEGG" id="lpy:FIV34_07425"/>
<dbReference type="PANTHER" id="PTHR30160">
    <property type="entry name" value="TETRAACYLDISACCHARIDE 4'-KINASE-RELATED"/>
    <property type="match status" value="1"/>
</dbReference>
<organism evidence="4 5">
    <name type="scientific">Luteibacter pinisoli</name>
    <dbReference type="NCBI Taxonomy" id="2589080"/>
    <lineage>
        <taxon>Bacteria</taxon>
        <taxon>Pseudomonadati</taxon>
        <taxon>Pseudomonadota</taxon>
        <taxon>Gammaproteobacteria</taxon>
        <taxon>Lysobacterales</taxon>
        <taxon>Rhodanobacteraceae</taxon>
        <taxon>Luteibacter</taxon>
    </lineage>
</organism>
<dbReference type="InterPro" id="IPR002201">
    <property type="entry name" value="Glyco_trans_9"/>
</dbReference>
<dbReference type="EMBL" id="CP041046">
    <property type="protein sequence ID" value="QDE39041.1"/>
    <property type="molecule type" value="Genomic_DNA"/>
</dbReference>
<dbReference type="GO" id="GO:0008713">
    <property type="term" value="F:ADP-heptose-lipopolysaccharide heptosyltransferase activity"/>
    <property type="evidence" value="ECO:0007669"/>
    <property type="project" value="TreeGrafter"/>
</dbReference>
<evidence type="ECO:0000256" key="2">
    <source>
        <dbReference type="ARBA" id="ARBA00022679"/>
    </source>
</evidence>
<evidence type="ECO:0000313" key="5">
    <source>
        <dbReference type="Proteomes" id="UP000316093"/>
    </source>
</evidence>
<evidence type="ECO:0000256" key="3">
    <source>
        <dbReference type="SAM" id="MobiDB-lite"/>
    </source>
</evidence>
<dbReference type="OrthoDB" id="9781892at2"/>
<accession>A0A4Y5Z1F2</accession>